<evidence type="ECO:0000256" key="1">
    <source>
        <dbReference type="SAM" id="Phobius"/>
    </source>
</evidence>
<sequence length="157" mass="18389">MFYTPCNTLLILIEEKKFCLANYFSKGLDIERNGIFRVSGVKEYDFEVDLTKKTIKHDLVDPGPQEPTIRLLNFLAVVRNKYINKKKGCFFFAFLTGPVFTGYQLKILQNKNSIKKNFVISFISTIRFFLFQFNILIAKCHHQNSRFDPPVLENNDF</sequence>
<gene>
    <name evidence="2" type="ORF">BpHYR1_012309</name>
</gene>
<keyword evidence="1" id="KW-0472">Membrane</keyword>
<keyword evidence="1" id="KW-1133">Transmembrane helix</keyword>
<organism evidence="2 3">
    <name type="scientific">Brachionus plicatilis</name>
    <name type="common">Marine rotifer</name>
    <name type="synonym">Brachionus muelleri</name>
    <dbReference type="NCBI Taxonomy" id="10195"/>
    <lineage>
        <taxon>Eukaryota</taxon>
        <taxon>Metazoa</taxon>
        <taxon>Spiralia</taxon>
        <taxon>Gnathifera</taxon>
        <taxon>Rotifera</taxon>
        <taxon>Eurotatoria</taxon>
        <taxon>Monogononta</taxon>
        <taxon>Pseudotrocha</taxon>
        <taxon>Ploima</taxon>
        <taxon>Brachionidae</taxon>
        <taxon>Brachionus</taxon>
    </lineage>
</organism>
<dbReference type="EMBL" id="REGN01004047">
    <property type="protein sequence ID" value="RNA19418.1"/>
    <property type="molecule type" value="Genomic_DNA"/>
</dbReference>
<evidence type="ECO:0000313" key="3">
    <source>
        <dbReference type="Proteomes" id="UP000276133"/>
    </source>
</evidence>
<protein>
    <submittedName>
        <fullName evidence="2">Uncharacterized protein</fullName>
    </submittedName>
</protein>
<dbReference type="AlphaFoldDB" id="A0A3M7R847"/>
<reference evidence="2 3" key="1">
    <citation type="journal article" date="2018" name="Sci. Rep.">
        <title>Genomic signatures of local adaptation to the degree of environmental predictability in rotifers.</title>
        <authorList>
            <person name="Franch-Gras L."/>
            <person name="Hahn C."/>
            <person name="Garcia-Roger E.M."/>
            <person name="Carmona M.J."/>
            <person name="Serra M."/>
            <person name="Gomez A."/>
        </authorList>
    </citation>
    <scope>NUCLEOTIDE SEQUENCE [LARGE SCALE GENOMIC DNA]</scope>
    <source>
        <strain evidence="2">HYR1</strain>
    </source>
</reference>
<proteinExistence type="predicted"/>
<accession>A0A3M7R847</accession>
<name>A0A3M7R847_BRAPC</name>
<dbReference type="Proteomes" id="UP000276133">
    <property type="component" value="Unassembled WGS sequence"/>
</dbReference>
<evidence type="ECO:0000313" key="2">
    <source>
        <dbReference type="EMBL" id="RNA19418.1"/>
    </source>
</evidence>
<feature type="transmembrane region" description="Helical" evidence="1">
    <location>
        <begin position="117"/>
        <end position="137"/>
    </location>
</feature>
<keyword evidence="3" id="KW-1185">Reference proteome</keyword>
<comment type="caution">
    <text evidence="2">The sequence shown here is derived from an EMBL/GenBank/DDBJ whole genome shotgun (WGS) entry which is preliminary data.</text>
</comment>
<keyword evidence="1" id="KW-0812">Transmembrane</keyword>
<feature type="transmembrane region" description="Helical" evidence="1">
    <location>
        <begin position="88"/>
        <end position="105"/>
    </location>
</feature>